<dbReference type="PROSITE" id="PS50835">
    <property type="entry name" value="IG_LIKE"/>
    <property type="match status" value="1"/>
</dbReference>
<feature type="domain" description="Ig-like" evidence="6">
    <location>
        <begin position="118"/>
        <end position="194"/>
    </location>
</feature>
<evidence type="ECO:0000256" key="5">
    <source>
        <dbReference type="SAM" id="SignalP"/>
    </source>
</evidence>
<gene>
    <name evidence="7" type="ORF">D5F01_LYC21524</name>
</gene>
<evidence type="ECO:0000256" key="1">
    <source>
        <dbReference type="ARBA" id="ARBA00004370"/>
    </source>
</evidence>
<reference evidence="7 8" key="1">
    <citation type="submission" date="2019-07" db="EMBL/GenBank/DDBJ databases">
        <title>Chromosome genome assembly for large yellow croaker.</title>
        <authorList>
            <person name="Xiao S."/>
        </authorList>
    </citation>
    <scope>NUCLEOTIDE SEQUENCE [LARGE SCALE GENOMIC DNA]</scope>
    <source>
        <strain evidence="7">JMULYC20181020</strain>
        <tissue evidence="7">Muscle</tissue>
    </source>
</reference>
<protein>
    <recommendedName>
        <fullName evidence="6">Ig-like domain-containing protein</fullName>
    </recommendedName>
</protein>
<keyword evidence="2 5" id="KW-0732">Signal</keyword>
<comment type="subcellular location">
    <subcellularLocation>
        <location evidence="1">Membrane</location>
    </subcellularLocation>
</comment>
<name>A0A6G0HPL5_LARCR</name>
<dbReference type="EMBL" id="REGW02000021">
    <property type="protein sequence ID" value="KAE8280952.1"/>
    <property type="molecule type" value="Genomic_DNA"/>
</dbReference>
<dbReference type="PANTHER" id="PTHR12080">
    <property type="entry name" value="SIGNALING LYMPHOCYTIC ACTIVATION MOLECULE"/>
    <property type="match status" value="1"/>
</dbReference>
<feature type="chain" id="PRO_5026056024" description="Ig-like domain-containing protein" evidence="5">
    <location>
        <begin position="20"/>
        <end position="212"/>
    </location>
</feature>
<evidence type="ECO:0000256" key="2">
    <source>
        <dbReference type="ARBA" id="ARBA00022729"/>
    </source>
</evidence>
<organism evidence="7 8">
    <name type="scientific">Larimichthys crocea</name>
    <name type="common">Large yellow croaker</name>
    <name type="synonym">Pseudosciaena crocea</name>
    <dbReference type="NCBI Taxonomy" id="215358"/>
    <lineage>
        <taxon>Eukaryota</taxon>
        <taxon>Metazoa</taxon>
        <taxon>Chordata</taxon>
        <taxon>Craniata</taxon>
        <taxon>Vertebrata</taxon>
        <taxon>Euteleostomi</taxon>
        <taxon>Actinopterygii</taxon>
        <taxon>Neopterygii</taxon>
        <taxon>Teleostei</taxon>
        <taxon>Neoteleostei</taxon>
        <taxon>Acanthomorphata</taxon>
        <taxon>Eupercaria</taxon>
        <taxon>Sciaenidae</taxon>
        <taxon>Larimichthys</taxon>
    </lineage>
</organism>
<dbReference type="AlphaFoldDB" id="A0A6G0HPL5"/>
<evidence type="ECO:0000313" key="8">
    <source>
        <dbReference type="Proteomes" id="UP000424527"/>
    </source>
</evidence>
<dbReference type="Proteomes" id="UP000424527">
    <property type="component" value="Unassembled WGS sequence"/>
</dbReference>
<keyword evidence="4" id="KW-0325">Glycoprotein</keyword>
<dbReference type="InterPro" id="IPR013783">
    <property type="entry name" value="Ig-like_fold"/>
</dbReference>
<accession>A0A6G0HPL5</accession>
<proteinExistence type="predicted"/>
<dbReference type="InterPro" id="IPR007110">
    <property type="entry name" value="Ig-like_dom"/>
</dbReference>
<dbReference type="GO" id="GO:0016020">
    <property type="term" value="C:membrane"/>
    <property type="evidence" value="ECO:0007669"/>
    <property type="project" value="UniProtKB-SubCell"/>
</dbReference>
<dbReference type="PANTHER" id="PTHR12080:SF125">
    <property type="entry name" value="CD48 ANTIGEN-LIKE"/>
    <property type="match status" value="1"/>
</dbReference>
<dbReference type="InterPro" id="IPR036179">
    <property type="entry name" value="Ig-like_dom_sf"/>
</dbReference>
<dbReference type="SUPFAM" id="SSF48726">
    <property type="entry name" value="Immunoglobulin"/>
    <property type="match status" value="2"/>
</dbReference>
<feature type="signal peptide" evidence="5">
    <location>
        <begin position="1"/>
        <end position="19"/>
    </location>
</feature>
<evidence type="ECO:0000259" key="6">
    <source>
        <dbReference type="PROSITE" id="PS50835"/>
    </source>
</evidence>
<dbReference type="Gene3D" id="2.60.40.10">
    <property type="entry name" value="Immunoglobulins"/>
    <property type="match status" value="2"/>
</dbReference>
<sequence>MDKQAMLLLLLAALNFAQTKVNVKYFVEGGNMVLEPSVSERITNILWKHNDYLLAEWVENEVDLTYYDSFASRTTLNITTGRLEITKVTKADVGLYSLQINDRIYNESYDVKVIKEVPKPKVRLGQQDNKPSLICEGETEAAEPVTYTWTKNGHEQNYGKTLEVPRSELFHFQTFSCRMKNPVSEKESRPLLISMLSSDHQEVEGLMNSWNV</sequence>
<comment type="caution">
    <text evidence="7">The sequence shown here is derived from an EMBL/GenBank/DDBJ whole genome shotgun (WGS) entry which is preliminary data.</text>
</comment>
<evidence type="ECO:0000256" key="4">
    <source>
        <dbReference type="ARBA" id="ARBA00023180"/>
    </source>
</evidence>
<dbReference type="InterPro" id="IPR015631">
    <property type="entry name" value="CD2/SLAM_rcpt"/>
</dbReference>
<keyword evidence="3" id="KW-0472">Membrane</keyword>
<evidence type="ECO:0000256" key="3">
    <source>
        <dbReference type="ARBA" id="ARBA00023136"/>
    </source>
</evidence>
<keyword evidence="8" id="KW-1185">Reference proteome</keyword>
<evidence type="ECO:0000313" key="7">
    <source>
        <dbReference type="EMBL" id="KAE8280952.1"/>
    </source>
</evidence>